<comment type="caution">
    <text evidence="6">The sequence shown here is derived from an EMBL/GenBank/DDBJ whole genome shotgun (WGS) entry which is preliminary data.</text>
</comment>
<protein>
    <recommendedName>
        <fullName evidence="8">Pirin family protein</fullName>
    </recommendedName>
</protein>
<evidence type="ECO:0000256" key="2">
    <source>
        <dbReference type="PIRSR" id="PIRSR006232-1"/>
    </source>
</evidence>
<evidence type="ECO:0000256" key="1">
    <source>
        <dbReference type="ARBA" id="ARBA00008416"/>
    </source>
</evidence>
<feature type="binding site" evidence="2">
    <location>
        <position position="56"/>
    </location>
    <ligand>
        <name>Fe cation</name>
        <dbReference type="ChEBI" id="CHEBI:24875"/>
    </ligand>
</feature>
<dbReference type="CDD" id="cd02247">
    <property type="entry name" value="cupin_pirin_C"/>
    <property type="match status" value="1"/>
</dbReference>
<gene>
    <name evidence="6" type="ORF">COA71_12570</name>
</gene>
<evidence type="ECO:0000259" key="5">
    <source>
        <dbReference type="Pfam" id="PF05726"/>
    </source>
</evidence>
<dbReference type="EMBL" id="NVWI01000011">
    <property type="protein sequence ID" value="PCJ39999.1"/>
    <property type="molecule type" value="Genomic_DNA"/>
</dbReference>
<feature type="binding site" evidence="2">
    <location>
        <position position="54"/>
    </location>
    <ligand>
        <name>Fe cation</name>
        <dbReference type="ChEBI" id="CHEBI:24875"/>
    </ligand>
</feature>
<dbReference type="AlphaFoldDB" id="A0A2A5C812"/>
<evidence type="ECO:0000313" key="7">
    <source>
        <dbReference type="Proteomes" id="UP000228987"/>
    </source>
</evidence>
<evidence type="ECO:0000259" key="4">
    <source>
        <dbReference type="Pfam" id="PF02678"/>
    </source>
</evidence>
<comment type="similarity">
    <text evidence="1 3">Belongs to the pirin family.</text>
</comment>
<dbReference type="PIRSF" id="PIRSF006232">
    <property type="entry name" value="Pirin"/>
    <property type="match status" value="1"/>
</dbReference>
<accession>A0A2A5C812</accession>
<evidence type="ECO:0008006" key="8">
    <source>
        <dbReference type="Google" id="ProtNLM"/>
    </source>
</evidence>
<comment type="cofactor">
    <cofactor evidence="2">
        <name>Fe cation</name>
        <dbReference type="ChEBI" id="CHEBI:24875"/>
    </cofactor>
    <text evidence="2">Binds 1 Fe cation per subunit.</text>
</comment>
<proteinExistence type="inferred from homology"/>
<feature type="domain" description="Pirin C-terminal" evidence="5">
    <location>
        <begin position="174"/>
        <end position="269"/>
    </location>
</feature>
<dbReference type="Proteomes" id="UP000228987">
    <property type="component" value="Unassembled WGS sequence"/>
</dbReference>
<dbReference type="InterPro" id="IPR003829">
    <property type="entry name" value="Pirin_N_dom"/>
</dbReference>
<feature type="binding site" evidence="2">
    <location>
        <position position="98"/>
    </location>
    <ligand>
        <name>Fe cation</name>
        <dbReference type="ChEBI" id="CHEBI:24875"/>
    </ligand>
</feature>
<keyword evidence="2" id="KW-0479">Metal-binding</keyword>
<dbReference type="Pfam" id="PF05726">
    <property type="entry name" value="Pirin_C"/>
    <property type="match status" value="1"/>
</dbReference>
<dbReference type="InterPro" id="IPR008778">
    <property type="entry name" value="Pirin_C_dom"/>
</dbReference>
<dbReference type="PANTHER" id="PTHR13903:SF8">
    <property type="entry name" value="PIRIN"/>
    <property type="match status" value="1"/>
</dbReference>
<dbReference type="Pfam" id="PF02678">
    <property type="entry name" value="Pirin"/>
    <property type="match status" value="1"/>
</dbReference>
<dbReference type="InterPro" id="IPR012093">
    <property type="entry name" value="Pirin"/>
</dbReference>
<dbReference type="InterPro" id="IPR014710">
    <property type="entry name" value="RmlC-like_jellyroll"/>
</dbReference>
<dbReference type="InterPro" id="IPR011051">
    <property type="entry name" value="RmlC_Cupin_sf"/>
</dbReference>
<keyword evidence="2" id="KW-0408">Iron</keyword>
<evidence type="ECO:0000256" key="3">
    <source>
        <dbReference type="RuleBase" id="RU003457"/>
    </source>
</evidence>
<name>A0A2A5C812_9GAMM</name>
<feature type="binding site" evidence="2">
    <location>
        <position position="100"/>
    </location>
    <ligand>
        <name>Fe cation</name>
        <dbReference type="ChEBI" id="CHEBI:24875"/>
    </ligand>
</feature>
<sequence>MATLLSSKVRDLDGLPVNRILPHIKKRMIGPFIFLDHMGPMDLAPNKGLDVKPHPHIGLSTLTYLLEGKLLHQDSLENIVEIVPGDVNLMTAGKGIVHSEREPVETRSKQHRVNGIQCWIALPENKAEIEPSFQHVAQTDLPKHEVDGVCITLVAGSAFGLHSPANTFSPLFFLDVDAKAGSAIQRPEPEFECMLYLLHGKIKSGQETFESGQILLLDKETSFQASTDVRCLLLGGEAWEKTPFIEWNFVSFHKERIEQAKQDWRERRFPEIPSDAEEFTPLPNRGLSDNAN</sequence>
<dbReference type="PANTHER" id="PTHR13903">
    <property type="entry name" value="PIRIN-RELATED"/>
    <property type="match status" value="1"/>
</dbReference>
<reference evidence="7" key="1">
    <citation type="submission" date="2017-08" db="EMBL/GenBank/DDBJ databases">
        <title>A dynamic microbial community with high functional redundancy inhabits the cold, oxic subseafloor aquifer.</title>
        <authorList>
            <person name="Tully B.J."/>
            <person name="Wheat C.G."/>
            <person name="Glazer B.T."/>
            <person name="Huber J.A."/>
        </authorList>
    </citation>
    <scope>NUCLEOTIDE SEQUENCE [LARGE SCALE GENOMIC DNA]</scope>
</reference>
<feature type="domain" description="Pirin N-terminal" evidence="4">
    <location>
        <begin position="18"/>
        <end position="120"/>
    </location>
</feature>
<dbReference type="CDD" id="cd02909">
    <property type="entry name" value="cupin_pirin_N"/>
    <property type="match status" value="1"/>
</dbReference>
<dbReference type="Gene3D" id="2.60.120.10">
    <property type="entry name" value="Jelly Rolls"/>
    <property type="match status" value="2"/>
</dbReference>
<organism evidence="6 7">
    <name type="scientific">SAR86 cluster bacterium</name>
    <dbReference type="NCBI Taxonomy" id="2030880"/>
    <lineage>
        <taxon>Bacteria</taxon>
        <taxon>Pseudomonadati</taxon>
        <taxon>Pseudomonadota</taxon>
        <taxon>Gammaproteobacteria</taxon>
        <taxon>SAR86 cluster</taxon>
    </lineage>
</organism>
<dbReference type="GO" id="GO:0046872">
    <property type="term" value="F:metal ion binding"/>
    <property type="evidence" value="ECO:0007669"/>
    <property type="project" value="UniProtKB-KW"/>
</dbReference>
<dbReference type="SUPFAM" id="SSF51182">
    <property type="entry name" value="RmlC-like cupins"/>
    <property type="match status" value="1"/>
</dbReference>
<evidence type="ECO:0000313" key="6">
    <source>
        <dbReference type="EMBL" id="PCJ39999.1"/>
    </source>
</evidence>